<feature type="signal peptide" evidence="1">
    <location>
        <begin position="1"/>
        <end position="21"/>
    </location>
</feature>
<dbReference type="Gene3D" id="1.20.1270.180">
    <property type="match status" value="1"/>
</dbReference>
<dbReference type="OrthoDB" id="7340239at2"/>
<feature type="domain" description="Lysozyme inhibitor LprI-like N-terminal" evidence="2">
    <location>
        <begin position="260"/>
        <end position="334"/>
    </location>
</feature>
<reference evidence="3 4" key="1">
    <citation type="submission" date="2019-07" db="EMBL/GenBank/DDBJ databases">
        <title>Whole genome shotgun sequence of Methylobacterium haplocladii NBRC 107714.</title>
        <authorList>
            <person name="Hosoyama A."/>
            <person name="Uohara A."/>
            <person name="Ohji S."/>
            <person name="Ichikawa N."/>
        </authorList>
    </citation>
    <scope>NUCLEOTIDE SEQUENCE [LARGE SCALE GENOMIC DNA]</scope>
    <source>
        <strain evidence="3 4">NBRC 107714</strain>
    </source>
</reference>
<dbReference type="Pfam" id="PF07007">
    <property type="entry name" value="LprI"/>
    <property type="match status" value="1"/>
</dbReference>
<keyword evidence="4" id="KW-1185">Reference proteome</keyword>
<dbReference type="RefSeq" id="WP_147081622.1">
    <property type="nucleotide sequence ID" value="NZ_BJZT01000042.1"/>
</dbReference>
<gene>
    <name evidence="3" type="ORF">MHA02_37640</name>
</gene>
<feature type="chain" id="PRO_5021803556" description="Lysozyme inhibitor LprI-like N-terminal domain-containing protein" evidence="1">
    <location>
        <begin position="22"/>
        <end position="339"/>
    </location>
</feature>
<dbReference type="EMBL" id="BJZT01000042">
    <property type="protein sequence ID" value="GEP01377.1"/>
    <property type="molecule type" value="Genomic_DNA"/>
</dbReference>
<comment type="caution">
    <text evidence="3">The sequence shown here is derived from an EMBL/GenBank/DDBJ whole genome shotgun (WGS) entry which is preliminary data.</text>
</comment>
<evidence type="ECO:0000313" key="4">
    <source>
        <dbReference type="Proteomes" id="UP000321258"/>
    </source>
</evidence>
<name>A0A512IUK2_9HYPH</name>
<proteinExistence type="predicted"/>
<protein>
    <recommendedName>
        <fullName evidence="2">Lysozyme inhibitor LprI-like N-terminal domain-containing protein</fullName>
    </recommendedName>
</protein>
<sequence>MRSFLVPLLIAAAPLGPPAIAAEWGDDTRAFTSGYERSKAICRSAKSARLPEVAAVAAPDCDAEALYYGIGRKADPVTAHACALRQAARQAPDADSPFEGRSLLMTIYANGLGAPRDLDLAIALACRIDGAPAEIDGRVLHLDRLRAEHWAGRDFDICDDLTSGYMMGLCASHGARLEAARRDADVARLTAAWPPQRKAAFAHLRTTADTYAEAVSENEVDPRGSGSGAFQVEAKAQQQSAFVGLLQQLAAGRSPDGTSSFADADAALNRAYGKLMKAKDDPDALPHGKDGIRRTQRAWLVYPDAFAAFAREAFPATDRDALLAALTKARTKALAAGAD</sequence>
<dbReference type="AlphaFoldDB" id="A0A512IUK2"/>
<keyword evidence="1" id="KW-0732">Signal</keyword>
<evidence type="ECO:0000259" key="2">
    <source>
        <dbReference type="Pfam" id="PF07007"/>
    </source>
</evidence>
<dbReference type="InterPro" id="IPR009739">
    <property type="entry name" value="LprI-like_N"/>
</dbReference>
<evidence type="ECO:0000313" key="3">
    <source>
        <dbReference type="EMBL" id="GEP01377.1"/>
    </source>
</evidence>
<evidence type="ECO:0000256" key="1">
    <source>
        <dbReference type="SAM" id="SignalP"/>
    </source>
</evidence>
<organism evidence="3 4">
    <name type="scientific">Methylobacterium haplocladii</name>
    <dbReference type="NCBI Taxonomy" id="1176176"/>
    <lineage>
        <taxon>Bacteria</taxon>
        <taxon>Pseudomonadati</taxon>
        <taxon>Pseudomonadota</taxon>
        <taxon>Alphaproteobacteria</taxon>
        <taxon>Hyphomicrobiales</taxon>
        <taxon>Methylobacteriaceae</taxon>
        <taxon>Methylobacterium</taxon>
    </lineage>
</organism>
<dbReference type="Proteomes" id="UP000321258">
    <property type="component" value="Unassembled WGS sequence"/>
</dbReference>
<accession>A0A512IUK2</accession>